<proteinExistence type="predicted"/>
<evidence type="ECO:0000313" key="2">
    <source>
        <dbReference type="EMBL" id="KAK0493393.1"/>
    </source>
</evidence>
<keyword evidence="3" id="KW-1185">Reference proteome</keyword>
<comment type="caution">
    <text evidence="2">The sequence shown here is derived from an EMBL/GenBank/DDBJ whole genome shotgun (WGS) entry which is preliminary data.</text>
</comment>
<gene>
    <name evidence="2" type="ORF">EDD18DRAFT_1108175</name>
</gene>
<dbReference type="EMBL" id="JAUEPU010000025">
    <property type="protein sequence ID" value="KAK0493393.1"/>
    <property type="molecule type" value="Genomic_DNA"/>
</dbReference>
<name>A0AA39ULV1_9AGAR</name>
<sequence length="581" mass="61302">MLAEKLLLTLLLLAWSSQKLLSSFRLAKVYLLLRGLVLPVLVEWSNGVLQPTLARRVSYGDLTATEVTAVVNSGSEEEGSDAEHAGTQAGTSIHIDEDGSDDGSGTHNEFIDDIADKFSGQSSSDDAKEFYDCENVDAAGRDMLGSPNLSQTVDPPVVAAPAVQGRVDVPDNATHRASSRPKVKTKKALLQDHHAADLYAIDVACAVASQSVVSPPPATVYLEDLDGPPMPSQAAACSRNSKKKAVPVSLSQIPVHTSFGSMSSSNGVVPVPVKTMGVPMLSGASVTAKSKASAKTMSPPVSVDVPSLPPAAGDTPCSAVAASVGLSDDDDDHMNMPSAGDPSAVSAPPLPEPEDDALCVMLPEIQEEQLHAHYVALPGLGTVRVMVPIGQDLSSFDQPCYVTIEDVARLFNKNTIYSLIAAQQFTGSSPYCNLSTLGHVSITCDGRKALYRGHTAVTLVMGVVVESALNISTARIFLATRALSMVQQNNNNRYPSPVLQKKAPAAEGGQSGNLTPSRSAWPKSPLKPATLASRPVPEQEYYHCLGFNDEVPIFDGRASKGSHFLFCSADFTGLAALLWYP</sequence>
<organism evidence="2 3">
    <name type="scientific">Armillaria luteobubalina</name>
    <dbReference type="NCBI Taxonomy" id="153913"/>
    <lineage>
        <taxon>Eukaryota</taxon>
        <taxon>Fungi</taxon>
        <taxon>Dikarya</taxon>
        <taxon>Basidiomycota</taxon>
        <taxon>Agaricomycotina</taxon>
        <taxon>Agaricomycetes</taxon>
        <taxon>Agaricomycetidae</taxon>
        <taxon>Agaricales</taxon>
        <taxon>Marasmiineae</taxon>
        <taxon>Physalacriaceae</taxon>
        <taxon>Armillaria</taxon>
    </lineage>
</organism>
<feature type="region of interest" description="Disordered" evidence="1">
    <location>
        <begin position="73"/>
        <end position="110"/>
    </location>
</feature>
<protein>
    <submittedName>
        <fullName evidence="2">Uncharacterized protein</fullName>
    </submittedName>
</protein>
<evidence type="ECO:0000313" key="3">
    <source>
        <dbReference type="Proteomes" id="UP001175228"/>
    </source>
</evidence>
<evidence type="ECO:0000256" key="1">
    <source>
        <dbReference type="SAM" id="MobiDB-lite"/>
    </source>
</evidence>
<feature type="region of interest" description="Disordered" evidence="1">
    <location>
        <begin position="292"/>
        <end position="353"/>
    </location>
</feature>
<accession>A0AA39ULV1</accession>
<feature type="region of interest" description="Disordered" evidence="1">
    <location>
        <begin position="494"/>
        <end position="532"/>
    </location>
</feature>
<dbReference type="AlphaFoldDB" id="A0AA39ULV1"/>
<reference evidence="2" key="1">
    <citation type="submission" date="2023-06" db="EMBL/GenBank/DDBJ databases">
        <authorList>
            <consortium name="Lawrence Berkeley National Laboratory"/>
            <person name="Ahrendt S."/>
            <person name="Sahu N."/>
            <person name="Indic B."/>
            <person name="Wong-Bajracharya J."/>
            <person name="Merenyi Z."/>
            <person name="Ke H.-M."/>
            <person name="Monk M."/>
            <person name="Kocsube S."/>
            <person name="Drula E."/>
            <person name="Lipzen A."/>
            <person name="Balint B."/>
            <person name="Henrissat B."/>
            <person name="Andreopoulos B."/>
            <person name="Martin F.M."/>
            <person name="Harder C.B."/>
            <person name="Rigling D."/>
            <person name="Ford K.L."/>
            <person name="Foster G.D."/>
            <person name="Pangilinan J."/>
            <person name="Papanicolaou A."/>
            <person name="Barry K."/>
            <person name="LaButti K."/>
            <person name="Viragh M."/>
            <person name="Koriabine M."/>
            <person name="Yan M."/>
            <person name="Riley R."/>
            <person name="Champramary S."/>
            <person name="Plett K.L."/>
            <person name="Tsai I.J."/>
            <person name="Slot J."/>
            <person name="Sipos G."/>
            <person name="Plett J."/>
            <person name="Nagy L.G."/>
            <person name="Grigoriev I.V."/>
        </authorList>
    </citation>
    <scope>NUCLEOTIDE SEQUENCE</scope>
    <source>
        <strain evidence="2">HWK02</strain>
    </source>
</reference>
<dbReference type="Proteomes" id="UP001175228">
    <property type="component" value="Unassembled WGS sequence"/>
</dbReference>
<feature type="compositionally biased region" description="Low complexity" evidence="1">
    <location>
        <begin position="292"/>
        <end position="306"/>
    </location>
</feature>